<reference evidence="5" key="1">
    <citation type="journal article" date="2023" name="G3 (Bethesda)">
        <title>Whole genome assemblies of Zophobas morio and Tenebrio molitor.</title>
        <authorList>
            <person name="Kaur S."/>
            <person name="Stinson S.A."/>
            <person name="diCenzo G.C."/>
        </authorList>
    </citation>
    <scope>NUCLEOTIDE SEQUENCE</scope>
    <source>
        <strain evidence="5">QUZm001</strain>
    </source>
</reference>
<dbReference type="PANTHER" id="PTHR33967:SF1">
    <property type="entry name" value="RAGULATOR COMPLEX PROTEIN LAMTOR4"/>
    <property type="match status" value="1"/>
</dbReference>
<name>A0AA38HW19_9CUCU</name>
<gene>
    <name evidence="5" type="ORF">Zmor_022381</name>
</gene>
<dbReference type="GO" id="GO:0032008">
    <property type="term" value="P:positive regulation of TOR signaling"/>
    <property type="evidence" value="ECO:0007669"/>
    <property type="project" value="InterPro"/>
</dbReference>
<dbReference type="GO" id="GO:0071230">
    <property type="term" value="P:cellular response to amino acid stimulus"/>
    <property type="evidence" value="ECO:0007669"/>
    <property type="project" value="InterPro"/>
</dbReference>
<dbReference type="Proteomes" id="UP001168821">
    <property type="component" value="Unassembled WGS sequence"/>
</dbReference>
<keyword evidence="6" id="KW-1185">Reference proteome</keyword>
<protein>
    <recommendedName>
        <fullName evidence="4">Late endosomal/lysosomal adaptor and MAPK and MTOR activator 4</fullName>
    </recommendedName>
</protein>
<evidence type="ECO:0000256" key="2">
    <source>
        <dbReference type="ARBA" id="ARBA00010627"/>
    </source>
</evidence>
<evidence type="ECO:0000256" key="3">
    <source>
        <dbReference type="ARBA" id="ARBA00023228"/>
    </source>
</evidence>
<dbReference type="GO" id="GO:0071986">
    <property type="term" value="C:Ragulator complex"/>
    <property type="evidence" value="ECO:0007669"/>
    <property type="project" value="InterPro"/>
</dbReference>
<proteinExistence type="inferred from homology"/>
<keyword evidence="3" id="KW-0458">Lysosome</keyword>
<sequence>MDKSLKADIGLSVLWSVDQTSSQATKNCMWRETSDYKSCQERHIWERWIFRCLTSAEALTMDRIPGQTGYLLLNEEGAVLASSGDLENDEKAAVIIMGLINLTSYVDKAAFPDESFKKLSITYDKHCYVICLSNRKVHVVKKTLTSDNPVVA</sequence>
<comment type="caution">
    <text evidence="5">The sequence shown here is derived from an EMBL/GenBank/DDBJ whole genome shotgun (WGS) entry which is preliminary data.</text>
</comment>
<evidence type="ECO:0000313" key="6">
    <source>
        <dbReference type="Proteomes" id="UP001168821"/>
    </source>
</evidence>
<dbReference type="SUPFAM" id="SSF103196">
    <property type="entry name" value="Roadblock/LC7 domain"/>
    <property type="match status" value="1"/>
</dbReference>
<dbReference type="EMBL" id="JALNTZ010000007">
    <property type="protein sequence ID" value="KAJ3644670.1"/>
    <property type="molecule type" value="Genomic_DNA"/>
</dbReference>
<dbReference type="AlphaFoldDB" id="A0AA38HW19"/>
<accession>A0AA38HW19</accession>
<dbReference type="PANTHER" id="PTHR33967">
    <property type="entry name" value="RAGULATOR COMPLEX PROTEIN LAMTOR4"/>
    <property type="match status" value="1"/>
</dbReference>
<dbReference type="GO" id="GO:0005764">
    <property type="term" value="C:lysosome"/>
    <property type="evidence" value="ECO:0007669"/>
    <property type="project" value="UniProtKB-SubCell"/>
</dbReference>
<comment type="subcellular location">
    <subcellularLocation>
        <location evidence="1">Lysosome</location>
    </subcellularLocation>
</comment>
<evidence type="ECO:0000313" key="5">
    <source>
        <dbReference type="EMBL" id="KAJ3644670.1"/>
    </source>
</evidence>
<evidence type="ECO:0000256" key="1">
    <source>
        <dbReference type="ARBA" id="ARBA00004371"/>
    </source>
</evidence>
<evidence type="ECO:0000256" key="4">
    <source>
        <dbReference type="ARBA" id="ARBA00032690"/>
    </source>
</evidence>
<organism evidence="5 6">
    <name type="scientific">Zophobas morio</name>
    <dbReference type="NCBI Taxonomy" id="2755281"/>
    <lineage>
        <taxon>Eukaryota</taxon>
        <taxon>Metazoa</taxon>
        <taxon>Ecdysozoa</taxon>
        <taxon>Arthropoda</taxon>
        <taxon>Hexapoda</taxon>
        <taxon>Insecta</taxon>
        <taxon>Pterygota</taxon>
        <taxon>Neoptera</taxon>
        <taxon>Endopterygota</taxon>
        <taxon>Coleoptera</taxon>
        <taxon>Polyphaga</taxon>
        <taxon>Cucujiformia</taxon>
        <taxon>Tenebrionidae</taxon>
        <taxon>Zophobas</taxon>
    </lineage>
</organism>
<comment type="similarity">
    <text evidence="2">Belongs to the LAMTOR4 family.</text>
</comment>
<dbReference type="GO" id="GO:0005085">
    <property type="term" value="F:guanyl-nucleotide exchange factor activity"/>
    <property type="evidence" value="ECO:0007669"/>
    <property type="project" value="TreeGrafter"/>
</dbReference>
<dbReference type="InterPro" id="IPR034601">
    <property type="entry name" value="LAMTOR4"/>
</dbReference>